<evidence type="ECO:0000313" key="1">
    <source>
        <dbReference type="EMBL" id="OGN07946.1"/>
    </source>
</evidence>
<name>A0A1F8F6Q9_9BACT</name>
<dbReference type="EMBL" id="MGJO01000060">
    <property type="protein sequence ID" value="OGN07946.1"/>
    <property type="molecule type" value="Genomic_DNA"/>
</dbReference>
<protein>
    <submittedName>
        <fullName evidence="1">Uncharacterized protein</fullName>
    </submittedName>
</protein>
<gene>
    <name evidence="1" type="ORF">A3C61_02295</name>
</gene>
<dbReference type="AlphaFoldDB" id="A0A1F8F6Q9"/>
<evidence type="ECO:0000313" key="2">
    <source>
        <dbReference type="Proteomes" id="UP000178908"/>
    </source>
</evidence>
<organism evidence="1 2">
    <name type="scientific">Candidatus Yanofskybacteria bacterium RIFCSPHIGHO2_02_FULL_39_10</name>
    <dbReference type="NCBI Taxonomy" id="1802674"/>
    <lineage>
        <taxon>Bacteria</taxon>
        <taxon>Candidatus Yanofskyibacteriota</taxon>
    </lineage>
</organism>
<reference evidence="1 2" key="1">
    <citation type="journal article" date="2016" name="Nat. Commun.">
        <title>Thousands of microbial genomes shed light on interconnected biogeochemical processes in an aquifer system.</title>
        <authorList>
            <person name="Anantharaman K."/>
            <person name="Brown C.T."/>
            <person name="Hug L.A."/>
            <person name="Sharon I."/>
            <person name="Castelle C.J."/>
            <person name="Probst A.J."/>
            <person name="Thomas B.C."/>
            <person name="Singh A."/>
            <person name="Wilkins M.J."/>
            <person name="Karaoz U."/>
            <person name="Brodie E.L."/>
            <person name="Williams K.H."/>
            <person name="Hubbard S.S."/>
            <person name="Banfield J.F."/>
        </authorList>
    </citation>
    <scope>NUCLEOTIDE SEQUENCE [LARGE SCALE GENOMIC DNA]</scope>
</reference>
<sequence length="101" mass="11945">MAEFNEDSDGMRVTEVSQREEGWTFLVEVGHGDNLIEYFIDVDKEYWTRLTARRIEPAELVKATFEFLLDKESKEVILKKFNLSDVSGHFPNYENEIRRIL</sequence>
<accession>A0A1F8F6Q9</accession>
<proteinExistence type="predicted"/>
<comment type="caution">
    <text evidence="1">The sequence shown here is derived from an EMBL/GenBank/DDBJ whole genome shotgun (WGS) entry which is preliminary data.</text>
</comment>
<dbReference type="Proteomes" id="UP000178908">
    <property type="component" value="Unassembled WGS sequence"/>
</dbReference>